<accession>A0ABY1WUB2</accession>
<dbReference type="EMBL" id="SHLY01000001">
    <property type="protein sequence ID" value="TAA48166.1"/>
    <property type="molecule type" value="Genomic_DNA"/>
</dbReference>
<dbReference type="Pfam" id="PF13419">
    <property type="entry name" value="HAD_2"/>
    <property type="match status" value="1"/>
</dbReference>
<comment type="caution">
    <text evidence="1">The sequence shown here is derived from an EMBL/GenBank/DDBJ whole genome shotgun (WGS) entry which is preliminary data.</text>
</comment>
<gene>
    <name evidence="1" type="ORF">EXY25_02730</name>
</gene>
<dbReference type="InterPro" id="IPR006439">
    <property type="entry name" value="HAD-SF_hydro_IA"/>
</dbReference>
<dbReference type="PANTHER" id="PTHR43434:SF24">
    <property type="entry name" value="HYDROLASE-RELATED"/>
    <property type="match status" value="1"/>
</dbReference>
<dbReference type="Gene3D" id="3.40.50.1000">
    <property type="entry name" value="HAD superfamily/HAD-like"/>
    <property type="match status" value="1"/>
</dbReference>
<dbReference type="NCBIfam" id="TIGR01549">
    <property type="entry name" value="HAD-SF-IA-v1"/>
    <property type="match status" value="1"/>
</dbReference>
<dbReference type="PANTHER" id="PTHR43434">
    <property type="entry name" value="PHOSPHOGLYCOLATE PHOSPHATASE"/>
    <property type="match status" value="1"/>
</dbReference>
<evidence type="ECO:0000313" key="2">
    <source>
        <dbReference type="Proteomes" id="UP000292544"/>
    </source>
</evidence>
<keyword evidence="2" id="KW-1185">Reference proteome</keyword>
<sequence length="222" mass="24155">MVVGKFDLIVFDWDGTLMDSTARIVSSLQKASALSGLPVPSDEAAAGIIGLSLDQAFTELFRPASITAQQRGELMDHYRQQFVVDNPQPMPMFAGSSALLALLQRNQKQLAVATGKSRKGLDRVLEDTGVGQYFHATICADEAESKPHPDMLHRLMAIFNVKPEKTLMIGDTDYDLQMAENAGAKSIGVTYGAQPKERLLPFSSLALVDSVAELRDCLLQPC</sequence>
<dbReference type="InterPro" id="IPR023198">
    <property type="entry name" value="PGP-like_dom2"/>
</dbReference>
<dbReference type="InterPro" id="IPR041492">
    <property type="entry name" value="HAD_2"/>
</dbReference>
<dbReference type="InterPro" id="IPR050155">
    <property type="entry name" value="HAD-like_hydrolase_sf"/>
</dbReference>
<dbReference type="SFLD" id="SFLDG01135">
    <property type="entry name" value="C1.5.6:_HAD__Beta-PGM__Phospha"/>
    <property type="match status" value="1"/>
</dbReference>
<dbReference type="GO" id="GO:0016787">
    <property type="term" value="F:hydrolase activity"/>
    <property type="evidence" value="ECO:0007669"/>
    <property type="project" value="UniProtKB-KW"/>
</dbReference>
<dbReference type="NCBIfam" id="TIGR01509">
    <property type="entry name" value="HAD-SF-IA-v3"/>
    <property type="match status" value="1"/>
</dbReference>
<dbReference type="InterPro" id="IPR036412">
    <property type="entry name" value="HAD-like_sf"/>
</dbReference>
<dbReference type="InterPro" id="IPR023214">
    <property type="entry name" value="HAD_sf"/>
</dbReference>
<proteinExistence type="predicted"/>
<evidence type="ECO:0000313" key="1">
    <source>
        <dbReference type="EMBL" id="TAA48166.1"/>
    </source>
</evidence>
<dbReference type="Proteomes" id="UP000292544">
    <property type="component" value="Unassembled WGS sequence"/>
</dbReference>
<keyword evidence="1" id="KW-0378">Hydrolase</keyword>
<name>A0ABY1WUB2_9GAMM</name>
<dbReference type="Gene3D" id="1.10.150.240">
    <property type="entry name" value="Putative phosphatase, domain 2"/>
    <property type="match status" value="1"/>
</dbReference>
<dbReference type="SFLD" id="SFLDS00003">
    <property type="entry name" value="Haloacid_Dehalogenase"/>
    <property type="match status" value="1"/>
</dbReference>
<organism evidence="1 2">
    <name type="scientific">Corallincola spongiicola</name>
    <dbReference type="NCBI Taxonomy" id="2520508"/>
    <lineage>
        <taxon>Bacteria</taxon>
        <taxon>Pseudomonadati</taxon>
        <taxon>Pseudomonadota</taxon>
        <taxon>Gammaproteobacteria</taxon>
        <taxon>Alteromonadales</taxon>
        <taxon>Psychromonadaceae</taxon>
        <taxon>Corallincola</taxon>
    </lineage>
</organism>
<reference evidence="2" key="1">
    <citation type="submission" date="2019-02" db="EMBL/GenBank/DDBJ databases">
        <title>Draft genome sequence of Muricauda sp. 176CP4-71.</title>
        <authorList>
            <person name="Park J.-S."/>
        </authorList>
    </citation>
    <scope>NUCLEOTIDE SEQUENCE [LARGE SCALE GENOMIC DNA]</scope>
    <source>
        <strain evidence="2">176GS2-150</strain>
    </source>
</reference>
<dbReference type="SFLD" id="SFLDG01129">
    <property type="entry name" value="C1.5:_HAD__Beta-PGM__Phosphata"/>
    <property type="match status" value="1"/>
</dbReference>
<dbReference type="SUPFAM" id="SSF56784">
    <property type="entry name" value="HAD-like"/>
    <property type="match status" value="1"/>
</dbReference>
<protein>
    <submittedName>
        <fullName evidence="1">HAD family hydrolase</fullName>
    </submittedName>
</protein>